<dbReference type="InterPro" id="IPR036691">
    <property type="entry name" value="Endo/exonu/phosph_ase_sf"/>
</dbReference>
<feature type="active site" description="Proton donor/acceptor" evidence="5">
    <location>
        <position position="299"/>
    </location>
</feature>
<keyword evidence="4 6" id="KW-0460">Magnesium</keyword>
<evidence type="ECO:0000256" key="1">
    <source>
        <dbReference type="ARBA" id="ARBA00007092"/>
    </source>
</evidence>
<feature type="binding site" evidence="6">
    <location>
        <position position="301"/>
    </location>
    <ligand>
        <name>Mg(2+)</name>
        <dbReference type="ChEBI" id="CHEBI:18420"/>
        <label>1</label>
    </ligand>
</feature>
<dbReference type="Pfam" id="PF03372">
    <property type="entry name" value="Exo_endo_phos"/>
    <property type="match status" value="1"/>
</dbReference>
<feature type="binding site" evidence="6">
    <location>
        <position position="89"/>
    </location>
    <ligand>
        <name>Mg(2+)</name>
        <dbReference type="ChEBI" id="CHEBI:18420"/>
        <label>1</label>
    </ligand>
</feature>
<keyword evidence="11" id="KW-1185">Reference proteome</keyword>
<evidence type="ECO:0000256" key="8">
    <source>
        <dbReference type="SAM" id="MobiDB-lite"/>
    </source>
</evidence>
<feature type="binding site" evidence="6">
    <location>
        <position position="299"/>
    </location>
    <ligand>
        <name>Mg(2+)</name>
        <dbReference type="ChEBI" id="CHEBI:18420"/>
        <label>1</label>
    </ligand>
</feature>
<keyword evidence="3" id="KW-0378">Hydrolase</keyword>
<feature type="active site" evidence="5">
    <location>
        <position position="241"/>
    </location>
</feature>
<evidence type="ECO:0000256" key="3">
    <source>
        <dbReference type="ARBA" id="ARBA00022801"/>
    </source>
</evidence>
<dbReference type="InterPro" id="IPR004808">
    <property type="entry name" value="AP_endonuc_1"/>
</dbReference>
<protein>
    <submittedName>
        <fullName evidence="10">DNase I-like protein</fullName>
    </submittedName>
</protein>
<feature type="region of interest" description="Disordered" evidence="8">
    <location>
        <begin position="1"/>
        <end position="76"/>
    </location>
</feature>
<feature type="site" description="Important for catalytic activity" evidence="7">
    <location>
        <position position="367"/>
    </location>
</feature>
<feature type="domain" description="Endonuclease/exonuclease/phosphatase" evidence="9">
    <location>
        <begin position="86"/>
        <end position="375"/>
    </location>
</feature>
<comment type="cofactor">
    <cofactor evidence="6">
        <name>Mg(2+)</name>
        <dbReference type="ChEBI" id="CHEBI:18420"/>
    </cofactor>
    <cofactor evidence="6">
        <name>Mn(2+)</name>
        <dbReference type="ChEBI" id="CHEBI:29035"/>
    </cofactor>
    <text evidence="6">Probably binds two magnesium or manganese ions per subunit.</text>
</comment>
<sequence>MPKRSLAIVEVTPERKLEPSSSKRQKPNPSSTSADSPSTSTARAPSAHPAPRHSNSTGTPSISKPKSKHEGAQGVFAKDDDITRIISWNVETPVPFLDLRETKSSAMLSSYLKAPPQNSSPKHSFLRSLLKEWKWPDFVCLQEVRARPTDTDWMEAMDAAANGVSRVQREEGEGTRQDGGPTYTAYWALNVSTRGQRRFGVCTLVSHAWASRIRRERTVDWDAEGRVHILEMDGWALVNVYALNGSDHPWNDPRLERDPLASALPQKTRNERKRDFNMLLLREVQEMQTRGLRPVLIGDFNISLTKLDCYPRLRTEAPHGLARKQFNEMFIPQAGLVDVYRHVHGEKKAFSWFAKGKPLGKDCARVDYALVDRRLVDGEGREERVVETGYGGRSEGKSDHGIVWLDLRGMKDLKPVKSAAKAK</sequence>
<organism evidence="10 11">
    <name type="scientific">Calocera viscosa (strain TUFC12733)</name>
    <dbReference type="NCBI Taxonomy" id="1330018"/>
    <lineage>
        <taxon>Eukaryota</taxon>
        <taxon>Fungi</taxon>
        <taxon>Dikarya</taxon>
        <taxon>Basidiomycota</taxon>
        <taxon>Agaricomycotina</taxon>
        <taxon>Dacrymycetes</taxon>
        <taxon>Dacrymycetales</taxon>
        <taxon>Dacrymycetaceae</taxon>
        <taxon>Calocera</taxon>
    </lineage>
</organism>
<reference evidence="10 11" key="1">
    <citation type="journal article" date="2016" name="Mol. Biol. Evol.">
        <title>Comparative Genomics of Early-Diverging Mushroom-Forming Fungi Provides Insights into the Origins of Lignocellulose Decay Capabilities.</title>
        <authorList>
            <person name="Nagy L.G."/>
            <person name="Riley R."/>
            <person name="Tritt A."/>
            <person name="Adam C."/>
            <person name="Daum C."/>
            <person name="Floudas D."/>
            <person name="Sun H."/>
            <person name="Yadav J.S."/>
            <person name="Pangilinan J."/>
            <person name="Larsson K.H."/>
            <person name="Matsuura K."/>
            <person name="Barry K."/>
            <person name="Labutti K."/>
            <person name="Kuo R."/>
            <person name="Ohm R.A."/>
            <person name="Bhattacharya S.S."/>
            <person name="Shirouzu T."/>
            <person name="Yoshinaga Y."/>
            <person name="Martin F.M."/>
            <person name="Grigoriev I.V."/>
            <person name="Hibbett D.S."/>
        </authorList>
    </citation>
    <scope>NUCLEOTIDE SEQUENCE [LARGE SCALE GENOMIC DNA]</scope>
    <source>
        <strain evidence="10 11">TUFC12733</strain>
    </source>
</reference>
<feature type="binding site" evidence="6">
    <location>
        <position position="399"/>
    </location>
    <ligand>
        <name>Mg(2+)</name>
        <dbReference type="ChEBI" id="CHEBI:18420"/>
        <label>1</label>
    </ligand>
</feature>
<dbReference type="Gene3D" id="3.60.10.10">
    <property type="entry name" value="Endonuclease/exonuclease/phosphatase"/>
    <property type="match status" value="1"/>
</dbReference>
<evidence type="ECO:0000313" key="10">
    <source>
        <dbReference type="EMBL" id="KZO96267.1"/>
    </source>
</evidence>
<dbReference type="PANTHER" id="PTHR22748">
    <property type="entry name" value="AP ENDONUCLEASE"/>
    <property type="match status" value="1"/>
</dbReference>
<evidence type="ECO:0000256" key="2">
    <source>
        <dbReference type="ARBA" id="ARBA00022723"/>
    </source>
</evidence>
<feature type="binding site" evidence="6">
    <location>
        <position position="400"/>
    </location>
    <ligand>
        <name>Mg(2+)</name>
        <dbReference type="ChEBI" id="CHEBI:18420"/>
        <label>1</label>
    </ligand>
</feature>
<dbReference type="SUPFAM" id="SSF56219">
    <property type="entry name" value="DNase I-like"/>
    <property type="match status" value="1"/>
</dbReference>
<dbReference type="GO" id="GO:0005634">
    <property type="term" value="C:nucleus"/>
    <property type="evidence" value="ECO:0007669"/>
    <property type="project" value="TreeGrafter"/>
</dbReference>
<gene>
    <name evidence="10" type="ORF">CALVIDRAFT_537443</name>
</gene>
<dbReference type="GO" id="GO:0003906">
    <property type="term" value="F:DNA-(apurinic or apyrimidinic site) endonuclease activity"/>
    <property type="evidence" value="ECO:0007669"/>
    <property type="project" value="TreeGrafter"/>
</dbReference>
<keyword evidence="6" id="KW-0464">Manganese</keyword>
<feature type="active site" description="Proton acceptor" evidence="5">
    <location>
        <position position="400"/>
    </location>
</feature>
<proteinExistence type="inferred from homology"/>
<dbReference type="PROSITE" id="PS51435">
    <property type="entry name" value="AP_NUCLEASE_F1_4"/>
    <property type="match status" value="1"/>
</dbReference>
<dbReference type="InterPro" id="IPR005135">
    <property type="entry name" value="Endo/exonuclease/phosphatase"/>
</dbReference>
<dbReference type="OrthoDB" id="3357826at2759"/>
<evidence type="ECO:0000256" key="7">
    <source>
        <dbReference type="PIRSR" id="PIRSR604808-3"/>
    </source>
</evidence>
<evidence type="ECO:0000256" key="6">
    <source>
        <dbReference type="PIRSR" id="PIRSR604808-2"/>
    </source>
</evidence>
<name>A0A167M2C9_CALVF</name>
<dbReference type="GO" id="GO:0008311">
    <property type="term" value="F:double-stranded DNA 3'-5' DNA exonuclease activity"/>
    <property type="evidence" value="ECO:0007669"/>
    <property type="project" value="TreeGrafter"/>
</dbReference>
<dbReference type="GO" id="GO:0008081">
    <property type="term" value="F:phosphoric diester hydrolase activity"/>
    <property type="evidence" value="ECO:0007669"/>
    <property type="project" value="TreeGrafter"/>
</dbReference>
<dbReference type="STRING" id="1330018.A0A167M2C9"/>
<dbReference type="EMBL" id="KV417285">
    <property type="protein sequence ID" value="KZO96267.1"/>
    <property type="molecule type" value="Genomic_DNA"/>
</dbReference>
<evidence type="ECO:0000256" key="5">
    <source>
        <dbReference type="PIRSR" id="PIRSR604808-1"/>
    </source>
</evidence>
<feature type="compositionally biased region" description="Low complexity" evidence="8">
    <location>
        <begin position="27"/>
        <end position="56"/>
    </location>
</feature>
<evidence type="ECO:0000256" key="4">
    <source>
        <dbReference type="ARBA" id="ARBA00022842"/>
    </source>
</evidence>
<evidence type="ECO:0000313" key="11">
    <source>
        <dbReference type="Proteomes" id="UP000076738"/>
    </source>
</evidence>
<dbReference type="AlphaFoldDB" id="A0A167M2C9"/>
<dbReference type="GO" id="GO:0006284">
    <property type="term" value="P:base-excision repair"/>
    <property type="evidence" value="ECO:0007669"/>
    <property type="project" value="TreeGrafter"/>
</dbReference>
<keyword evidence="2 6" id="KW-0479">Metal-binding</keyword>
<feature type="site" description="Interaction with DNA substrate" evidence="7">
    <location>
        <position position="400"/>
    </location>
</feature>
<evidence type="ECO:0000259" key="9">
    <source>
        <dbReference type="Pfam" id="PF03372"/>
    </source>
</evidence>
<dbReference type="Proteomes" id="UP000076738">
    <property type="component" value="Unassembled WGS sequence"/>
</dbReference>
<dbReference type="GO" id="GO:0046872">
    <property type="term" value="F:metal ion binding"/>
    <property type="evidence" value="ECO:0007669"/>
    <property type="project" value="UniProtKB-KW"/>
</dbReference>
<accession>A0A167M2C9</accession>
<feature type="binding site" evidence="6">
    <location>
        <position position="143"/>
    </location>
    <ligand>
        <name>Mg(2+)</name>
        <dbReference type="ChEBI" id="CHEBI:18420"/>
        <label>1</label>
    </ligand>
</feature>
<feature type="site" description="Transition state stabilizer" evidence="7">
    <location>
        <position position="301"/>
    </location>
</feature>
<dbReference type="PANTHER" id="PTHR22748:SF14">
    <property type="entry name" value="ENDONUCLEASE_EXONUCLEASE_PHOSPHATASE DOMAIN-CONTAINING PROTEIN"/>
    <property type="match status" value="1"/>
</dbReference>
<comment type="similarity">
    <text evidence="1">Belongs to the DNA repair enzymes AP/ExoA family.</text>
</comment>